<dbReference type="RefSeq" id="WP_161839727.1">
    <property type="nucleotide sequence ID" value="NZ_CP048000.1"/>
</dbReference>
<dbReference type="EMBL" id="CP048000">
    <property type="protein sequence ID" value="QHQ62905.1"/>
    <property type="molecule type" value="Genomic_DNA"/>
</dbReference>
<gene>
    <name evidence="1" type="ORF">Ana3638_20730</name>
</gene>
<sequence length="431" mass="49426">MQRRWNQTTNSQSVSYKVEAWDKLQYLFKVKNINDHTLHFVATLSGKLDLERFKHAVNLSAEAFPLIRCRLDETKGQLTWEDKGYTSDDMVHFLVSANTEESVTHFICKEIDAFDGPQMKAEVIRKGEIDKLCISMNHMLCDAAGFKEYLYMLCNIYINLHKKMNLHMAAMGNRKMNQVFKTFSLRDKFRILFGKNDMATIDPIQFDLEGDLSNPYIETRSIPQEHFSALKAYAKNYSATVNDMIVTAYVRVLYQLYGRTVIIPCTVDTRKYLPNRRTNGICNLCTNLTCNIGSEIGLLFEETLCKVKQVMDKEKSNISCVKSIYLMEKAFDLLPDKLARSLIEKNFSNPFIAFTNIGILDKTKLTFGSVKVTEAYMTGSIKYSPYFQLAISTFDDVATLSINLYGTESDRSKLSLFLDKLVTELQNTILI</sequence>
<dbReference type="InterPro" id="IPR023213">
    <property type="entry name" value="CAT-like_dom_sf"/>
</dbReference>
<evidence type="ECO:0000313" key="1">
    <source>
        <dbReference type="EMBL" id="QHQ62905.1"/>
    </source>
</evidence>
<accession>A0A6P1TTZ2</accession>
<dbReference type="KEGG" id="anr:Ana3638_20730"/>
<dbReference type="PANTHER" id="PTHR28037">
    <property type="entry name" value="ALCOHOL O-ACETYLTRANSFERASE 1-RELATED"/>
    <property type="match status" value="1"/>
</dbReference>
<dbReference type="SUPFAM" id="SSF52777">
    <property type="entry name" value="CoA-dependent acyltransferases"/>
    <property type="match status" value="2"/>
</dbReference>
<organism evidence="1 2">
    <name type="scientific">Anaerocolumna sedimenticola</name>
    <dbReference type="NCBI Taxonomy" id="2696063"/>
    <lineage>
        <taxon>Bacteria</taxon>
        <taxon>Bacillati</taxon>
        <taxon>Bacillota</taxon>
        <taxon>Clostridia</taxon>
        <taxon>Lachnospirales</taxon>
        <taxon>Lachnospiraceae</taxon>
        <taxon>Anaerocolumna</taxon>
    </lineage>
</organism>
<keyword evidence="2" id="KW-1185">Reference proteome</keyword>
<evidence type="ECO:0000313" key="2">
    <source>
        <dbReference type="Proteomes" id="UP000464314"/>
    </source>
</evidence>
<dbReference type="Proteomes" id="UP000464314">
    <property type="component" value="Chromosome"/>
</dbReference>
<dbReference type="PANTHER" id="PTHR28037:SF1">
    <property type="entry name" value="ALCOHOL O-ACETYLTRANSFERASE 1-RELATED"/>
    <property type="match status" value="1"/>
</dbReference>
<name>A0A6P1TTZ2_9FIRM</name>
<dbReference type="Gene3D" id="3.30.559.10">
    <property type="entry name" value="Chloramphenicol acetyltransferase-like domain"/>
    <property type="match status" value="1"/>
</dbReference>
<dbReference type="InterPro" id="IPR052058">
    <property type="entry name" value="Alcohol_O-acetyltransferase"/>
</dbReference>
<dbReference type="AlphaFoldDB" id="A0A6P1TTZ2"/>
<reference evidence="1 2" key="1">
    <citation type="submission" date="2020-01" db="EMBL/GenBank/DDBJ databases">
        <title>Genome analysis of Anaerocolumna sp. CBA3638.</title>
        <authorList>
            <person name="Kim J."/>
            <person name="Roh S.W."/>
        </authorList>
    </citation>
    <scope>NUCLEOTIDE SEQUENCE [LARGE SCALE GENOMIC DNA]</scope>
    <source>
        <strain evidence="1 2">CBA3638</strain>
    </source>
</reference>
<proteinExistence type="predicted"/>
<protein>
    <submittedName>
        <fullName evidence="1">DUF1298 domain-containing protein</fullName>
    </submittedName>
</protein>